<dbReference type="RefSeq" id="WP_284377718.1">
    <property type="nucleotide sequence ID" value="NZ_BSNN01000004.1"/>
</dbReference>
<dbReference type="SUPFAM" id="SSF54637">
    <property type="entry name" value="Thioesterase/thiol ester dehydrase-isomerase"/>
    <property type="match status" value="1"/>
</dbReference>
<gene>
    <name evidence="1" type="ORF">GCM10007939_16510</name>
</gene>
<organism evidence="1 2">
    <name type="scientific">Amylibacter marinus</name>
    <dbReference type="NCBI Taxonomy" id="1475483"/>
    <lineage>
        <taxon>Bacteria</taxon>
        <taxon>Pseudomonadati</taxon>
        <taxon>Pseudomonadota</taxon>
        <taxon>Alphaproteobacteria</taxon>
        <taxon>Rhodobacterales</taxon>
        <taxon>Paracoccaceae</taxon>
        <taxon>Amylibacter</taxon>
    </lineage>
</organism>
<comment type="caution">
    <text evidence="1">The sequence shown here is derived from an EMBL/GenBank/DDBJ whole genome shotgun (WGS) entry which is preliminary data.</text>
</comment>
<accession>A0ABQ5VW98</accession>
<sequence length="176" mass="20643">MYPFVRLALEYRRAKRQGRLTVDQTHECTLRIWPQDLDVFNELNNGRILTLFDVGRLPFGWQVGLLDAMKENKWGLTMAGASVRYRRRVHLFDKVKIKTTAMGRDARFIYILQTMYRAEEATSSILYRSALTDRNGIVPPQKFADYLGVPDWNPEMPEWAQNWIAAENTRVWPPVH</sequence>
<dbReference type="InterPro" id="IPR051490">
    <property type="entry name" value="THEM6_lcsJ_thioesterase"/>
</dbReference>
<protein>
    <submittedName>
        <fullName evidence="1">Thioesterase</fullName>
    </submittedName>
</protein>
<dbReference type="InterPro" id="IPR029069">
    <property type="entry name" value="HotDog_dom_sf"/>
</dbReference>
<dbReference type="PANTHER" id="PTHR12475:SF4">
    <property type="entry name" value="PROTEIN THEM6"/>
    <property type="match status" value="1"/>
</dbReference>
<dbReference type="Pfam" id="PF13279">
    <property type="entry name" value="4HBT_2"/>
    <property type="match status" value="1"/>
</dbReference>
<evidence type="ECO:0000313" key="1">
    <source>
        <dbReference type="EMBL" id="GLQ35368.1"/>
    </source>
</evidence>
<dbReference type="Proteomes" id="UP001156694">
    <property type="component" value="Unassembled WGS sequence"/>
</dbReference>
<name>A0ABQ5VW98_9RHOB</name>
<dbReference type="CDD" id="cd00586">
    <property type="entry name" value="4HBT"/>
    <property type="match status" value="1"/>
</dbReference>
<proteinExistence type="predicted"/>
<evidence type="ECO:0000313" key="2">
    <source>
        <dbReference type="Proteomes" id="UP001156694"/>
    </source>
</evidence>
<dbReference type="EMBL" id="BSNN01000004">
    <property type="protein sequence ID" value="GLQ35368.1"/>
    <property type="molecule type" value="Genomic_DNA"/>
</dbReference>
<dbReference type="Gene3D" id="3.10.129.10">
    <property type="entry name" value="Hotdog Thioesterase"/>
    <property type="match status" value="1"/>
</dbReference>
<keyword evidence="2" id="KW-1185">Reference proteome</keyword>
<dbReference type="PANTHER" id="PTHR12475">
    <property type="match status" value="1"/>
</dbReference>
<reference evidence="2" key="1">
    <citation type="journal article" date="2019" name="Int. J. Syst. Evol. Microbiol.">
        <title>The Global Catalogue of Microorganisms (GCM) 10K type strain sequencing project: providing services to taxonomists for standard genome sequencing and annotation.</title>
        <authorList>
            <consortium name="The Broad Institute Genomics Platform"/>
            <consortium name="The Broad Institute Genome Sequencing Center for Infectious Disease"/>
            <person name="Wu L."/>
            <person name="Ma J."/>
        </authorList>
    </citation>
    <scope>NUCLEOTIDE SEQUENCE [LARGE SCALE GENOMIC DNA]</scope>
    <source>
        <strain evidence="2">NBRC 110140</strain>
    </source>
</reference>